<protein>
    <submittedName>
        <fullName evidence="1">Uncharacterized protein</fullName>
    </submittedName>
</protein>
<dbReference type="PATRIC" id="fig|1217651.3.peg.3611"/>
<gene>
    <name evidence="1" type="ORF">F963_03664</name>
</gene>
<dbReference type="HOGENOM" id="CLU_1850786_0_0_6"/>
<reference evidence="1 2" key="1">
    <citation type="submission" date="2013-02" db="EMBL/GenBank/DDBJ databases">
        <title>The Genome Sequence of Acinetobacter bereziniae NIPH 3.</title>
        <authorList>
            <consortium name="The Broad Institute Genome Sequencing Platform"/>
            <consortium name="The Broad Institute Genome Sequencing Center for Infectious Disease"/>
            <person name="Cerqueira G."/>
            <person name="Feldgarden M."/>
            <person name="Courvalin P."/>
            <person name="Perichon B."/>
            <person name="Grillot-Courvalin C."/>
            <person name="Clermont D."/>
            <person name="Rocha E."/>
            <person name="Yoon E.-J."/>
            <person name="Nemec A."/>
            <person name="Walker B."/>
            <person name="Young S.K."/>
            <person name="Zeng Q."/>
            <person name="Gargeya S."/>
            <person name="Fitzgerald M."/>
            <person name="Haas B."/>
            <person name="Abouelleil A."/>
            <person name="Alvarado L."/>
            <person name="Arachchi H.M."/>
            <person name="Berlin A.M."/>
            <person name="Chapman S.B."/>
            <person name="Dewar J."/>
            <person name="Goldberg J."/>
            <person name="Griggs A."/>
            <person name="Gujja S."/>
            <person name="Hansen M."/>
            <person name="Howarth C."/>
            <person name="Imamovic A."/>
            <person name="Larimer J."/>
            <person name="McCowan C."/>
            <person name="Murphy C."/>
            <person name="Neiman D."/>
            <person name="Pearson M."/>
            <person name="Priest M."/>
            <person name="Roberts A."/>
            <person name="Saif S."/>
            <person name="Shea T."/>
            <person name="Sisk P."/>
            <person name="Sykes S."/>
            <person name="Wortman J."/>
            <person name="Nusbaum C."/>
            <person name="Birren B."/>
        </authorList>
    </citation>
    <scope>NUCLEOTIDE SEQUENCE [LARGE SCALE GENOMIC DNA]</scope>
    <source>
        <strain evidence="1 2">NIPH 3</strain>
    </source>
</reference>
<dbReference type="AlphaFoldDB" id="N8YGI5"/>
<dbReference type="RefSeq" id="WP_004824702.1">
    <property type="nucleotide sequence ID" value="NZ_KB849459.1"/>
</dbReference>
<organism evidence="1 2">
    <name type="scientific">Acinetobacter bereziniae NIPH 3</name>
    <dbReference type="NCBI Taxonomy" id="1217651"/>
    <lineage>
        <taxon>Bacteria</taxon>
        <taxon>Pseudomonadati</taxon>
        <taxon>Pseudomonadota</taxon>
        <taxon>Gammaproteobacteria</taxon>
        <taxon>Moraxellales</taxon>
        <taxon>Moraxellaceae</taxon>
        <taxon>Acinetobacter</taxon>
    </lineage>
</organism>
<accession>N8YGI5</accession>
<dbReference type="EMBL" id="APPK01000049">
    <property type="protein sequence ID" value="ENV20379.1"/>
    <property type="molecule type" value="Genomic_DNA"/>
</dbReference>
<comment type="caution">
    <text evidence="1">The sequence shown here is derived from an EMBL/GenBank/DDBJ whole genome shotgun (WGS) entry which is preliminary data.</text>
</comment>
<proteinExistence type="predicted"/>
<sequence>MKTYHATNNQELKEIIKGHGDYAGIFTSENISLTANGDYGDYIYQVTFDSICEKSDIEEYLDNNPEFLIAHPDFIADCDNDAEQDIIYFENQKLRALIAIELGFDAVEENDGWLVVNGKVEFLGHRNSEEVETEIEENW</sequence>
<evidence type="ECO:0000313" key="1">
    <source>
        <dbReference type="EMBL" id="ENV20379.1"/>
    </source>
</evidence>
<name>N8YGI5_ACIBZ</name>
<dbReference type="Proteomes" id="UP000013270">
    <property type="component" value="Unassembled WGS sequence"/>
</dbReference>
<evidence type="ECO:0000313" key="2">
    <source>
        <dbReference type="Proteomes" id="UP000013270"/>
    </source>
</evidence>